<evidence type="ECO:0000313" key="3">
    <source>
        <dbReference type="EMBL" id="KAJ7076372.1"/>
    </source>
</evidence>
<evidence type="ECO:0000256" key="1">
    <source>
        <dbReference type="SAM" id="SignalP"/>
    </source>
</evidence>
<feature type="chain" id="PRO_5041915797" description="DUF7729 domain-containing protein" evidence="1">
    <location>
        <begin position="19"/>
        <end position="252"/>
    </location>
</feature>
<organism evidence="3 4">
    <name type="scientific">Mycena belliarum</name>
    <dbReference type="NCBI Taxonomy" id="1033014"/>
    <lineage>
        <taxon>Eukaryota</taxon>
        <taxon>Fungi</taxon>
        <taxon>Dikarya</taxon>
        <taxon>Basidiomycota</taxon>
        <taxon>Agaricomycotina</taxon>
        <taxon>Agaricomycetes</taxon>
        <taxon>Agaricomycetidae</taxon>
        <taxon>Agaricales</taxon>
        <taxon>Marasmiineae</taxon>
        <taxon>Mycenaceae</taxon>
        <taxon>Mycena</taxon>
    </lineage>
</organism>
<sequence length="252" mass="25499">MKAGTLISFAAAAGLASAQSLSSGCTDSLKGILNAPEAACLNPSALLTFIVGTSDPIRVVDNWLTGLCSAGSCSNATLATVVTNITTGCASELSSASTAGVPETLTRIVQDVYPTVRSVVCLKDDASNKLCVTEALQNIQGVVGTLSASDFNLATLTADFQKVIASASNLACTKCTKVAFSMAKPLLAQFQMQAVQGLDAVCGPGFTDGSLDGVSQTANTGIFTTKPNNALALTSKMAGVMVVLLSAFTLLG</sequence>
<dbReference type="PANTHER" id="PTHR34862">
    <property type="entry name" value="SPARK DOMAIN-CONTAINING PROTEIN"/>
    <property type="match status" value="1"/>
</dbReference>
<feature type="domain" description="DUF7729" evidence="2">
    <location>
        <begin position="25"/>
        <end position="208"/>
    </location>
</feature>
<dbReference type="PROSITE" id="PS51257">
    <property type="entry name" value="PROKAR_LIPOPROTEIN"/>
    <property type="match status" value="1"/>
</dbReference>
<dbReference type="EMBL" id="JARJCN010000082">
    <property type="protein sequence ID" value="KAJ7076372.1"/>
    <property type="molecule type" value="Genomic_DNA"/>
</dbReference>
<comment type="caution">
    <text evidence="3">The sequence shown here is derived from an EMBL/GenBank/DDBJ whole genome shotgun (WGS) entry which is preliminary data.</text>
</comment>
<dbReference type="Pfam" id="PF24855">
    <property type="entry name" value="DUF7729"/>
    <property type="match status" value="1"/>
</dbReference>
<protein>
    <recommendedName>
        <fullName evidence="2">DUF7729 domain-containing protein</fullName>
    </recommendedName>
</protein>
<keyword evidence="4" id="KW-1185">Reference proteome</keyword>
<accession>A0AAD6TW05</accession>
<dbReference type="PANTHER" id="PTHR34862:SF1">
    <property type="entry name" value="SPARK DOMAIN-CONTAINING PROTEIN"/>
    <property type="match status" value="1"/>
</dbReference>
<proteinExistence type="predicted"/>
<evidence type="ECO:0000259" key="2">
    <source>
        <dbReference type="Pfam" id="PF24855"/>
    </source>
</evidence>
<dbReference type="Proteomes" id="UP001222325">
    <property type="component" value="Unassembled WGS sequence"/>
</dbReference>
<keyword evidence="1" id="KW-0732">Signal</keyword>
<evidence type="ECO:0000313" key="4">
    <source>
        <dbReference type="Proteomes" id="UP001222325"/>
    </source>
</evidence>
<dbReference type="InterPro" id="IPR056146">
    <property type="entry name" value="DUF7729"/>
</dbReference>
<reference evidence="3" key="1">
    <citation type="submission" date="2023-03" db="EMBL/GenBank/DDBJ databases">
        <title>Massive genome expansion in bonnet fungi (Mycena s.s.) driven by repeated elements and novel gene families across ecological guilds.</title>
        <authorList>
            <consortium name="Lawrence Berkeley National Laboratory"/>
            <person name="Harder C.B."/>
            <person name="Miyauchi S."/>
            <person name="Viragh M."/>
            <person name="Kuo A."/>
            <person name="Thoen E."/>
            <person name="Andreopoulos B."/>
            <person name="Lu D."/>
            <person name="Skrede I."/>
            <person name="Drula E."/>
            <person name="Henrissat B."/>
            <person name="Morin E."/>
            <person name="Kohler A."/>
            <person name="Barry K."/>
            <person name="LaButti K."/>
            <person name="Morin E."/>
            <person name="Salamov A."/>
            <person name="Lipzen A."/>
            <person name="Mereny Z."/>
            <person name="Hegedus B."/>
            <person name="Baldrian P."/>
            <person name="Stursova M."/>
            <person name="Weitz H."/>
            <person name="Taylor A."/>
            <person name="Grigoriev I.V."/>
            <person name="Nagy L.G."/>
            <person name="Martin F."/>
            <person name="Kauserud H."/>
        </authorList>
    </citation>
    <scope>NUCLEOTIDE SEQUENCE</scope>
    <source>
        <strain evidence="3">CBHHK173m</strain>
    </source>
</reference>
<feature type="signal peptide" evidence="1">
    <location>
        <begin position="1"/>
        <end position="18"/>
    </location>
</feature>
<name>A0AAD6TW05_9AGAR</name>
<dbReference type="AlphaFoldDB" id="A0AAD6TW05"/>
<gene>
    <name evidence="3" type="ORF">B0H15DRAFT_864302</name>
</gene>